<dbReference type="InterPro" id="IPR000850">
    <property type="entry name" value="Adenylat/UMP-CMP_kin"/>
</dbReference>
<evidence type="ECO:0000313" key="10">
    <source>
        <dbReference type="EMBL" id="KAI6655220.1"/>
    </source>
</evidence>
<dbReference type="Gene3D" id="3.40.50.300">
    <property type="entry name" value="P-loop containing nucleotide triphosphate hydrolases"/>
    <property type="match status" value="1"/>
</dbReference>
<evidence type="ECO:0000256" key="4">
    <source>
        <dbReference type="ARBA" id="ARBA00022777"/>
    </source>
</evidence>
<keyword evidence="2 9" id="KW-0808">Transferase</keyword>
<dbReference type="InterPro" id="IPR027417">
    <property type="entry name" value="P-loop_NTPase"/>
</dbReference>
<dbReference type="GO" id="GO:0019205">
    <property type="term" value="F:nucleobase-containing compound kinase activity"/>
    <property type="evidence" value="ECO:0007669"/>
    <property type="project" value="InterPro"/>
</dbReference>
<keyword evidence="6" id="KW-0665">Pyrimidine biosynthesis</keyword>
<reference evidence="10 11" key="1">
    <citation type="journal article" date="2023" name="BMC Biol.">
        <title>The compact genome of the sponge Oopsacas minuta (Hexactinellida) is lacking key metazoan core genes.</title>
        <authorList>
            <person name="Santini S."/>
            <person name="Schenkelaars Q."/>
            <person name="Jourda C."/>
            <person name="Duchesne M."/>
            <person name="Belahbib H."/>
            <person name="Rocher C."/>
            <person name="Selva M."/>
            <person name="Riesgo A."/>
            <person name="Vervoort M."/>
            <person name="Leys S.P."/>
            <person name="Kodjabachian L."/>
            <person name="Le Bivic A."/>
            <person name="Borchiellini C."/>
            <person name="Claverie J.M."/>
            <person name="Renard E."/>
        </authorList>
    </citation>
    <scope>NUCLEOTIDE SEQUENCE [LARGE SCALE GENOMIC DNA]</scope>
    <source>
        <strain evidence="10">SPO-2</strain>
    </source>
</reference>
<proteinExistence type="inferred from homology"/>
<dbReference type="GO" id="GO:0009123">
    <property type="term" value="P:nucleoside monophosphate metabolic process"/>
    <property type="evidence" value="ECO:0007669"/>
    <property type="project" value="UniProtKB-ARBA"/>
</dbReference>
<name>A0AAV7K358_9METZ</name>
<evidence type="ECO:0000256" key="9">
    <source>
        <dbReference type="RuleBase" id="RU003330"/>
    </source>
</evidence>
<evidence type="ECO:0000256" key="1">
    <source>
        <dbReference type="ARBA" id="ARBA00022490"/>
    </source>
</evidence>
<accession>A0AAV7K358</accession>
<dbReference type="Pfam" id="PF00406">
    <property type="entry name" value="ADK"/>
    <property type="match status" value="1"/>
</dbReference>
<dbReference type="InterPro" id="IPR033690">
    <property type="entry name" value="Adenylat_kinase_CS"/>
</dbReference>
<dbReference type="GO" id="GO:0006207">
    <property type="term" value="P:'de novo' pyrimidine nucleobase biosynthetic process"/>
    <property type="evidence" value="ECO:0007669"/>
    <property type="project" value="InterPro"/>
</dbReference>
<dbReference type="PROSITE" id="PS00113">
    <property type="entry name" value="ADENYLATE_KINASE"/>
    <property type="match status" value="1"/>
</dbReference>
<evidence type="ECO:0000256" key="2">
    <source>
        <dbReference type="ARBA" id="ARBA00022679"/>
    </source>
</evidence>
<dbReference type="GO" id="GO:0005524">
    <property type="term" value="F:ATP binding"/>
    <property type="evidence" value="ECO:0007669"/>
    <property type="project" value="UniProtKB-KW"/>
</dbReference>
<sequence length="201" mass="22543">MAQSKSAIPQVVFVLGPPGSGKGTQCAKLVEEFKFTHLSAGELLRGEITKGSKDGALIQKLMDEGKIVPVDITCRLLYNSMQESSSNRFLIDGFPRNKDNVDGWERIVGDKADVKFCLFLDCPKEVCLSRIMSRHEGRTDDTPEKFKLRIDTYFKETVPIIEHFGTINKLRSIPSDRTIEHVYADVKTAIGSEFEIGKFEP</sequence>
<comment type="caution">
    <text evidence="10">The sequence shown here is derived from an EMBL/GenBank/DDBJ whole genome shotgun (WGS) entry which is preliminary data.</text>
</comment>
<dbReference type="AlphaFoldDB" id="A0AAV7K358"/>
<keyword evidence="1" id="KW-0963">Cytoplasm</keyword>
<dbReference type="InterPro" id="IPR006266">
    <property type="entry name" value="UMP_CMP_kinase"/>
</dbReference>
<keyword evidence="4 9" id="KW-0418">Kinase</keyword>
<evidence type="ECO:0000256" key="8">
    <source>
        <dbReference type="ARBA" id="ARBA00048116"/>
    </source>
</evidence>
<dbReference type="GO" id="GO:0006221">
    <property type="term" value="P:pyrimidine nucleotide biosynthetic process"/>
    <property type="evidence" value="ECO:0007669"/>
    <property type="project" value="UniProtKB-KW"/>
</dbReference>
<evidence type="ECO:0000256" key="5">
    <source>
        <dbReference type="ARBA" id="ARBA00022840"/>
    </source>
</evidence>
<evidence type="ECO:0000313" key="11">
    <source>
        <dbReference type="Proteomes" id="UP001165289"/>
    </source>
</evidence>
<evidence type="ECO:0000256" key="3">
    <source>
        <dbReference type="ARBA" id="ARBA00022741"/>
    </source>
</evidence>
<dbReference type="NCBIfam" id="TIGR01359">
    <property type="entry name" value="UMP_CMP_kin_fam"/>
    <property type="match status" value="1"/>
</dbReference>
<dbReference type="CDD" id="cd01428">
    <property type="entry name" value="ADK"/>
    <property type="match status" value="1"/>
</dbReference>
<dbReference type="PRINTS" id="PR00094">
    <property type="entry name" value="ADENYLTKNASE"/>
</dbReference>
<keyword evidence="11" id="KW-1185">Reference proteome</keyword>
<keyword evidence="5" id="KW-0067">ATP-binding</keyword>
<gene>
    <name evidence="10" type="ORF">LOD99_2508</name>
</gene>
<evidence type="ECO:0000256" key="6">
    <source>
        <dbReference type="ARBA" id="ARBA00022975"/>
    </source>
</evidence>
<dbReference type="EMBL" id="JAKMXF010000210">
    <property type="protein sequence ID" value="KAI6655220.1"/>
    <property type="molecule type" value="Genomic_DNA"/>
</dbReference>
<dbReference type="PANTHER" id="PTHR23359">
    <property type="entry name" value="NUCLEOTIDE KINASE"/>
    <property type="match status" value="1"/>
</dbReference>
<organism evidence="10 11">
    <name type="scientific">Oopsacas minuta</name>
    <dbReference type="NCBI Taxonomy" id="111878"/>
    <lineage>
        <taxon>Eukaryota</taxon>
        <taxon>Metazoa</taxon>
        <taxon>Porifera</taxon>
        <taxon>Hexactinellida</taxon>
        <taxon>Hexasterophora</taxon>
        <taxon>Lyssacinosida</taxon>
        <taxon>Leucopsacidae</taxon>
        <taxon>Oopsacas</taxon>
    </lineage>
</organism>
<dbReference type="Proteomes" id="UP001165289">
    <property type="component" value="Unassembled WGS sequence"/>
</dbReference>
<evidence type="ECO:0000256" key="7">
    <source>
        <dbReference type="ARBA" id="ARBA00023242"/>
    </source>
</evidence>
<dbReference type="HAMAP" id="MF_00235">
    <property type="entry name" value="Adenylate_kinase_Adk"/>
    <property type="match status" value="1"/>
</dbReference>
<keyword evidence="3" id="KW-0547">Nucleotide-binding</keyword>
<dbReference type="GO" id="GO:0016776">
    <property type="term" value="F:phosphotransferase activity, phosphate group as acceptor"/>
    <property type="evidence" value="ECO:0007669"/>
    <property type="project" value="InterPro"/>
</dbReference>
<comment type="catalytic activity">
    <reaction evidence="8">
        <text>UMP + ATP = UDP + ADP</text>
        <dbReference type="Rhea" id="RHEA:24400"/>
        <dbReference type="ChEBI" id="CHEBI:30616"/>
        <dbReference type="ChEBI" id="CHEBI:57865"/>
        <dbReference type="ChEBI" id="CHEBI:58223"/>
        <dbReference type="ChEBI" id="CHEBI:456216"/>
        <dbReference type="EC" id="2.7.4.14"/>
    </reaction>
</comment>
<protein>
    <submittedName>
        <fullName evidence="10">UMP-CMP kinase family protein</fullName>
    </submittedName>
</protein>
<comment type="similarity">
    <text evidence="9">Belongs to the adenylate kinase family.</text>
</comment>
<keyword evidence="7" id="KW-0539">Nucleus</keyword>
<dbReference type="SUPFAM" id="SSF52540">
    <property type="entry name" value="P-loop containing nucleoside triphosphate hydrolases"/>
    <property type="match status" value="1"/>
</dbReference>